<dbReference type="AlphaFoldDB" id="A0A239JR30"/>
<feature type="region of interest" description="Disordered" evidence="1">
    <location>
        <begin position="285"/>
        <end position="304"/>
    </location>
</feature>
<feature type="compositionally biased region" description="Basic and acidic residues" evidence="1">
    <location>
        <begin position="290"/>
        <end position="304"/>
    </location>
</feature>
<evidence type="ECO:0000313" key="4">
    <source>
        <dbReference type="Proteomes" id="UP000198426"/>
    </source>
</evidence>
<evidence type="ECO:0000256" key="1">
    <source>
        <dbReference type="SAM" id="MobiDB-lite"/>
    </source>
</evidence>
<name>A0A239JR30_9RHOB</name>
<keyword evidence="4" id="KW-1185">Reference proteome</keyword>
<proteinExistence type="predicted"/>
<dbReference type="Pfam" id="PF00350">
    <property type="entry name" value="Dynamin_N"/>
    <property type="match status" value="1"/>
</dbReference>
<dbReference type="EMBL" id="FZOY01000006">
    <property type="protein sequence ID" value="SNT07878.1"/>
    <property type="molecule type" value="Genomic_DNA"/>
</dbReference>
<organism evidence="3 4">
    <name type="scientific">Tropicimonas sediminicola</name>
    <dbReference type="NCBI Taxonomy" id="1031541"/>
    <lineage>
        <taxon>Bacteria</taxon>
        <taxon>Pseudomonadati</taxon>
        <taxon>Pseudomonadota</taxon>
        <taxon>Alphaproteobacteria</taxon>
        <taxon>Rhodobacterales</taxon>
        <taxon>Roseobacteraceae</taxon>
        <taxon>Tropicimonas</taxon>
    </lineage>
</organism>
<accession>A0A239JR30</accession>
<dbReference type="Gene3D" id="3.40.50.300">
    <property type="entry name" value="P-loop containing nucleotide triphosphate hydrolases"/>
    <property type="match status" value="1"/>
</dbReference>
<dbReference type="InterPro" id="IPR045063">
    <property type="entry name" value="Dynamin_N"/>
</dbReference>
<evidence type="ECO:0000259" key="2">
    <source>
        <dbReference type="Pfam" id="PF00350"/>
    </source>
</evidence>
<dbReference type="InterPro" id="IPR027417">
    <property type="entry name" value="P-loop_NTPase"/>
</dbReference>
<reference evidence="3 4" key="1">
    <citation type="submission" date="2017-06" db="EMBL/GenBank/DDBJ databases">
        <authorList>
            <person name="Kim H.J."/>
            <person name="Triplett B.A."/>
        </authorList>
    </citation>
    <scope>NUCLEOTIDE SEQUENCE [LARGE SCALE GENOMIC DNA]</scope>
    <source>
        <strain evidence="3 4">DSM 29339</strain>
    </source>
</reference>
<evidence type="ECO:0000313" key="3">
    <source>
        <dbReference type="EMBL" id="SNT07878.1"/>
    </source>
</evidence>
<protein>
    <submittedName>
        <fullName evidence="3">Dynamin family protein</fullName>
    </submittedName>
</protein>
<sequence length="304" mass="33375">MQTFATSGSARPVVALMGEFSAGKSTLANLLIGEGVSPVRVTATQLPPIWYAHGEPGAECVDHDGGVTELDLDDLGSVSVEDTAYIRIRLESDILELMDLIDMPGISDPNLSSKTWKQVLPYADCVIWCSHSTQAWRQSEAAIWSEVPEHLYDNSILLLTRFDKILTEIDRRRLLARVRSETDGLFAGVFPISLLQAANAEEDRTAWEDSGAEDFTQKLLDVVMRLHPAARDERPRPVVVDDAILVQRRVTESGELDAEPAEGARAPAFAGGVGMVTPRRVVRRAGASTPRERLPRSVLDEVSF</sequence>
<dbReference type="RefSeq" id="WP_089233963.1">
    <property type="nucleotide sequence ID" value="NZ_FZOY01000006.1"/>
</dbReference>
<dbReference type="Proteomes" id="UP000198426">
    <property type="component" value="Unassembled WGS sequence"/>
</dbReference>
<dbReference type="SUPFAM" id="SSF52540">
    <property type="entry name" value="P-loop containing nucleoside triphosphate hydrolases"/>
    <property type="match status" value="1"/>
</dbReference>
<dbReference type="OrthoDB" id="5477114at2"/>
<gene>
    <name evidence="3" type="ORF">SAMN05421757_1067</name>
</gene>
<feature type="domain" description="Dynamin N-terminal" evidence="2">
    <location>
        <begin position="14"/>
        <end position="157"/>
    </location>
</feature>